<dbReference type="GO" id="GO:0003964">
    <property type="term" value="F:RNA-directed DNA polymerase activity"/>
    <property type="evidence" value="ECO:0007669"/>
    <property type="project" value="UniProtKB-KW"/>
</dbReference>
<dbReference type="AlphaFoldDB" id="A0A0S4MJL1"/>
<evidence type="ECO:0000313" key="1">
    <source>
        <dbReference type="EMBL" id="CUT98441.1"/>
    </source>
</evidence>
<name>A0A0S4MJL1_ECHMU</name>
<dbReference type="OrthoDB" id="6287560at2759"/>
<reference evidence="1" key="1">
    <citation type="journal article" date="2013" name="Nature">
        <title>The genomes of four tapeworm species reveal adaptations to parasitism.</title>
        <authorList>
            <person name="Tsai I.J."/>
            <person name="Zarowiecki M."/>
            <person name="Holroyd N."/>
            <person name="Garciarrubio A."/>
            <person name="Sanchez-Flores A."/>
            <person name="Brooks K.L."/>
            <person name="Tracey A."/>
            <person name="Bobes R.J."/>
            <person name="Fragoso G."/>
            <person name="Sciutto E."/>
            <person name="Aslett M."/>
            <person name="Beasley H."/>
            <person name="Bennett H.M."/>
            <person name="Cai J."/>
            <person name="Camicia F."/>
            <person name="Clark R."/>
            <person name="Cucher M."/>
            <person name="De Silva N."/>
            <person name="Day T.A."/>
            <person name="Deplazes P."/>
            <person name="Estrada K."/>
            <person name="Fernandez C."/>
            <person name="Holland P.W."/>
            <person name="Hou J."/>
            <person name="Hu S."/>
            <person name="Huckvale T."/>
            <person name="Hung S.S."/>
            <person name="Kamenetzky L."/>
            <person name="Keane J.A."/>
            <person name="Kiss F."/>
            <person name="Koziol U."/>
            <person name="Lambert O."/>
            <person name="Liu K."/>
            <person name="Luo X."/>
            <person name="Luo Y."/>
            <person name="Macchiaroli N."/>
            <person name="Nichol S."/>
            <person name="Paps J."/>
            <person name="Parkinson J."/>
            <person name="Pouchkina-Stantcheva N."/>
            <person name="Riddiford N."/>
            <person name="Rosenzvit M."/>
            <person name="Salinas G."/>
            <person name="Wasmuth J.D."/>
            <person name="Zamanian M."/>
            <person name="Zheng Y."/>
            <person name="Cai X."/>
            <person name="Soberon X."/>
            <person name="Olson P.D."/>
            <person name="Laclette J.P."/>
            <person name="Brehm K."/>
            <person name="Berriman M."/>
            <person name="Garciarrubio A."/>
            <person name="Bobes R.J."/>
            <person name="Fragoso G."/>
            <person name="Sanchez-Flores A."/>
            <person name="Estrada K."/>
            <person name="Cevallos M.A."/>
            <person name="Morett E."/>
            <person name="Gonzalez V."/>
            <person name="Portillo T."/>
            <person name="Ochoa-Leyva A."/>
            <person name="Jose M.V."/>
            <person name="Sciutto E."/>
            <person name="Landa A."/>
            <person name="Jimenez L."/>
            <person name="Valdes V."/>
            <person name="Carrero J.C."/>
            <person name="Larralde C."/>
            <person name="Morales-Montor J."/>
            <person name="Limon-Lason J."/>
            <person name="Soberon X."/>
            <person name="Laclette J.P."/>
        </authorList>
    </citation>
    <scope>NUCLEOTIDE SEQUENCE [LARGE SCALE GENOMIC DNA]</scope>
</reference>
<keyword evidence="1" id="KW-0548">Nucleotidyltransferase</keyword>
<reference evidence="1" key="2">
    <citation type="submission" date="2015-11" db="EMBL/GenBank/DDBJ databases">
        <authorList>
            <person name="Zhang Y."/>
            <person name="Guo Z."/>
        </authorList>
    </citation>
    <scope>NUCLEOTIDE SEQUENCE</scope>
</reference>
<sequence length="191" mass="20845">MGRTDIFKHKIDTGEAGPIWPPHRRIAPPPLEEENRLVEVMKSQDAKTVTSVFFHQTPVYTSTGISPFKMLTGGEMRVPSDIVLPNTDGSAKHVSEYILRLQKATAHSTAVRLLDLTCAVGQVLIAQKVAVYPRKVHQLANGVGSTGLCLLVIDATLGEAVPTPAKAMKLKYSNRATSIIFTQPQYITTIL</sequence>
<keyword evidence="1" id="KW-0695">RNA-directed DNA polymerase</keyword>
<proteinExistence type="predicted"/>
<keyword evidence="2" id="KW-1185">Reference proteome</keyword>
<organism evidence="1 2">
    <name type="scientific">Echinococcus multilocularis</name>
    <name type="common">Fox tapeworm</name>
    <dbReference type="NCBI Taxonomy" id="6211"/>
    <lineage>
        <taxon>Eukaryota</taxon>
        <taxon>Metazoa</taxon>
        <taxon>Spiralia</taxon>
        <taxon>Lophotrochozoa</taxon>
        <taxon>Platyhelminthes</taxon>
        <taxon>Cestoda</taxon>
        <taxon>Eucestoda</taxon>
        <taxon>Cyclophyllidea</taxon>
        <taxon>Taeniidae</taxon>
        <taxon>Echinococcus</taxon>
    </lineage>
</organism>
<dbReference type="EMBL" id="LN901878">
    <property type="protein sequence ID" value="CUT98441.1"/>
    <property type="molecule type" value="Genomic_DNA"/>
</dbReference>
<evidence type="ECO:0000313" key="2">
    <source>
        <dbReference type="Proteomes" id="UP000017246"/>
    </source>
</evidence>
<dbReference type="Proteomes" id="UP000017246">
    <property type="component" value="Unassembled WGS sequence"/>
</dbReference>
<protein>
    <submittedName>
        <fullName evidence="1">RNA directed DNA polymerase (Reverse transcriptase)</fullName>
    </submittedName>
</protein>
<accession>A0A0S4MJL1</accession>
<keyword evidence="1" id="KW-0808">Transferase</keyword>